<evidence type="ECO:0000313" key="3">
    <source>
        <dbReference type="Proteomes" id="UP000198728"/>
    </source>
</evidence>
<feature type="compositionally biased region" description="Acidic residues" evidence="1">
    <location>
        <begin position="144"/>
        <end position="153"/>
    </location>
</feature>
<reference evidence="2 3" key="1">
    <citation type="submission" date="2016-10" db="EMBL/GenBank/DDBJ databases">
        <authorList>
            <person name="de Groot N.N."/>
        </authorList>
    </citation>
    <scope>NUCLEOTIDE SEQUENCE [LARGE SCALE GENOMIC DNA]</scope>
    <source>
        <strain evidence="2 3">DSM 19548</strain>
    </source>
</reference>
<name>A0A1I1EDC3_9RHOB</name>
<keyword evidence="3" id="KW-1185">Reference proteome</keyword>
<dbReference type="AlphaFoldDB" id="A0A1I1EDC3"/>
<feature type="compositionally biased region" description="Low complexity" evidence="1">
    <location>
        <begin position="186"/>
        <end position="247"/>
    </location>
</feature>
<protein>
    <recommendedName>
        <fullName evidence="4">DUF3618 domain-containing protein</fullName>
    </recommendedName>
</protein>
<proteinExistence type="predicted"/>
<evidence type="ECO:0008006" key="4">
    <source>
        <dbReference type="Google" id="ProtNLM"/>
    </source>
</evidence>
<evidence type="ECO:0000256" key="1">
    <source>
        <dbReference type="SAM" id="MobiDB-lite"/>
    </source>
</evidence>
<dbReference type="Pfam" id="PF12277">
    <property type="entry name" value="DUF3618"/>
    <property type="match status" value="1"/>
</dbReference>
<gene>
    <name evidence="2" type="ORF">SAMN04488094_101762</name>
</gene>
<organism evidence="2 3">
    <name type="scientific">Tropicimonas isoalkanivorans</name>
    <dbReference type="NCBI Taxonomy" id="441112"/>
    <lineage>
        <taxon>Bacteria</taxon>
        <taxon>Pseudomonadati</taxon>
        <taxon>Pseudomonadota</taxon>
        <taxon>Alphaproteobacteria</taxon>
        <taxon>Rhodobacterales</taxon>
        <taxon>Roseobacteraceae</taxon>
        <taxon>Tropicimonas</taxon>
    </lineage>
</organism>
<dbReference type="STRING" id="441112.SAMN04488094_101762"/>
<dbReference type="Proteomes" id="UP000198728">
    <property type="component" value="Unassembled WGS sequence"/>
</dbReference>
<feature type="region of interest" description="Disordered" evidence="1">
    <location>
        <begin position="391"/>
        <end position="436"/>
    </location>
</feature>
<evidence type="ECO:0000313" key="2">
    <source>
        <dbReference type="EMBL" id="SFB85111.1"/>
    </source>
</evidence>
<dbReference type="Gene3D" id="1.10.287.700">
    <property type="entry name" value="Helix hairpin bin"/>
    <property type="match status" value="1"/>
</dbReference>
<sequence length="436" mass="46167">MPTDRRSPSEIERDIERDRSELASTISELQSRFTPEAAVNAAFGNLREHGGEFGTAIGRSAKQNPIGLALTGIGLAWLMFGRSHDEPGAQQSGPSDRRLTTNVPEEYGYTPPRVTDRTPSPTEPRRSSYAGYYGTKRTGYEPDWAVDDDEDDALYGYPIDNASGHIDDSTSPSALDRAKAAGATLSSRAGSAGDAVASGAGRASDAAQSGASKVAEGVSSAASSVADGARSAARSAADAANRAGRTVSDTARSGADHAARVRARLARGTEDLSEAARERIITARRRALDARHRAAAKAQDGWNRGRDSAVEFYDEYPLVAGALAVAVGAALAASLPRTRREDELVGEYSDQLFDEAERIYLEERDKAERVAVAALEETRAVAKEGIDAAKEQARKADESGQSAVQKVREGVTQAGDRIATAAKDEAEKQKLGNTEA</sequence>
<feature type="region of interest" description="Disordered" evidence="1">
    <location>
        <begin position="84"/>
        <end position="258"/>
    </location>
</feature>
<dbReference type="EMBL" id="FOLG01000001">
    <property type="protein sequence ID" value="SFB85111.1"/>
    <property type="molecule type" value="Genomic_DNA"/>
</dbReference>
<accession>A0A1I1EDC3</accession>
<dbReference type="InterPro" id="IPR022062">
    <property type="entry name" value="DUF3618"/>
</dbReference>
<dbReference type="RefSeq" id="WP_177208233.1">
    <property type="nucleotide sequence ID" value="NZ_FOLG01000001.1"/>
</dbReference>